<keyword evidence="3" id="KW-1003">Cell membrane</keyword>
<dbReference type="InterPro" id="IPR003593">
    <property type="entry name" value="AAA+_ATPase"/>
</dbReference>
<evidence type="ECO:0000313" key="11">
    <source>
        <dbReference type="EMBL" id="TWI31226.1"/>
    </source>
</evidence>
<organism evidence="11 12">
    <name type="scientific">Paracoccus sulfuroxidans</name>
    <dbReference type="NCBI Taxonomy" id="384678"/>
    <lineage>
        <taxon>Bacteria</taxon>
        <taxon>Pseudomonadati</taxon>
        <taxon>Pseudomonadota</taxon>
        <taxon>Alphaproteobacteria</taxon>
        <taxon>Rhodobacterales</taxon>
        <taxon>Paracoccaceae</taxon>
        <taxon>Paracoccus</taxon>
    </lineage>
</organism>
<dbReference type="CDD" id="cd06581">
    <property type="entry name" value="TM_PBP1_LivM_like"/>
    <property type="match status" value="1"/>
</dbReference>
<dbReference type="PROSITE" id="PS50893">
    <property type="entry name" value="ABC_TRANSPORTER_2"/>
    <property type="match status" value="1"/>
</dbReference>
<dbReference type="Gene3D" id="3.40.50.300">
    <property type="entry name" value="P-loop containing nucleotide triphosphate hydrolases"/>
    <property type="match status" value="1"/>
</dbReference>
<evidence type="ECO:0000256" key="8">
    <source>
        <dbReference type="ARBA" id="ARBA00023136"/>
    </source>
</evidence>
<reference evidence="11 12" key="1">
    <citation type="journal article" date="2015" name="Stand. Genomic Sci.">
        <title>Genomic Encyclopedia of Bacterial and Archaeal Type Strains, Phase III: the genomes of soil and plant-associated and newly described type strains.</title>
        <authorList>
            <person name="Whitman W.B."/>
            <person name="Woyke T."/>
            <person name="Klenk H.P."/>
            <person name="Zhou Y."/>
            <person name="Lilburn T.G."/>
            <person name="Beck B.J."/>
            <person name="De Vos P."/>
            <person name="Vandamme P."/>
            <person name="Eisen J.A."/>
            <person name="Garrity G."/>
            <person name="Hugenholtz P."/>
            <person name="Kyrpides N.C."/>
        </authorList>
    </citation>
    <scope>NUCLEOTIDE SEQUENCE [LARGE SCALE GENOMIC DNA]</scope>
    <source>
        <strain evidence="11 12">CGMCC 1.5364</strain>
    </source>
</reference>
<feature type="transmembrane region" description="Helical" evidence="9">
    <location>
        <begin position="173"/>
        <end position="192"/>
    </location>
</feature>
<dbReference type="GO" id="GO:0015658">
    <property type="term" value="F:branched-chain amino acid transmembrane transporter activity"/>
    <property type="evidence" value="ECO:0007669"/>
    <property type="project" value="InterPro"/>
</dbReference>
<dbReference type="InterPro" id="IPR043428">
    <property type="entry name" value="LivM-like"/>
</dbReference>
<evidence type="ECO:0000256" key="3">
    <source>
        <dbReference type="ARBA" id="ARBA00022475"/>
    </source>
</evidence>
<keyword evidence="5" id="KW-0547">Nucleotide-binding</keyword>
<dbReference type="RefSeq" id="WP_199756600.1">
    <property type="nucleotide sequence ID" value="NZ_VLKU01000010.1"/>
</dbReference>
<dbReference type="SUPFAM" id="SSF52540">
    <property type="entry name" value="P-loop containing nucleoside triphosphate hydrolases"/>
    <property type="match status" value="1"/>
</dbReference>
<evidence type="ECO:0000256" key="9">
    <source>
        <dbReference type="SAM" id="Phobius"/>
    </source>
</evidence>
<dbReference type="SMART" id="SM00382">
    <property type="entry name" value="AAA"/>
    <property type="match status" value="1"/>
</dbReference>
<evidence type="ECO:0000256" key="2">
    <source>
        <dbReference type="ARBA" id="ARBA00022448"/>
    </source>
</evidence>
<comment type="caution">
    <text evidence="11">The sequence shown here is derived from an EMBL/GenBank/DDBJ whole genome shotgun (WGS) entry which is preliminary data.</text>
</comment>
<gene>
    <name evidence="11" type="ORF">IQ24_03084</name>
</gene>
<evidence type="ECO:0000256" key="4">
    <source>
        <dbReference type="ARBA" id="ARBA00022692"/>
    </source>
</evidence>
<proteinExistence type="predicted"/>
<dbReference type="GO" id="GO:0016887">
    <property type="term" value="F:ATP hydrolysis activity"/>
    <property type="evidence" value="ECO:0007669"/>
    <property type="project" value="InterPro"/>
</dbReference>
<keyword evidence="7 9" id="KW-1133">Transmembrane helix</keyword>
<keyword evidence="12" id="KW-1185">Reference proteome</keyword>
<dbReference type="AlphaFoldDB" id="A0A562NGG8"/>
<comment type="subcellular location">
    <subcellularLocation>
        <location evidence="1">Cell membrane</location>
        <topology evidence="1">Multi-pass membrane protein</topology>
    </subcellularLocation>
</comment>
<keyword evidence="4 9" id="KW-0812">Transmembrane</keyword>
<dbReference type="InterPro" id="IPR051120">
    <property type="entry name" value="ABC_AA/LPS_Transport"/>
</dbReference>
<feature type="transmembrane region" description="Helical" evidence="9">
    <location>
        <begin position="100"/>
        <end position="123"/>
    </location>
</feature>
<dbReference type="InterPro" id="IPR001851">
    <property type="entry name" value="ABC_transp_permease"/>
</dbReference>
<dbReference type="InterPro" id="IPR003439">
    <property type="entry name" value="ABC_transporter-like_ATP-bd"/>
</dbReference>
<feature type="transmembrane region" description="Helical" evidence="9">
    <location>
        <begin position="222"/>
        <end position="240"/>
    </location>
</feature>
<dbReference type="GO" id="GO:0005886">
    <property type="term" value="C:plasma membrane"/>
    <property type="evidence" value="ECO:0007669"/>
    <property type="project" value="UniProtKB-SubCell"/>
</dbReference>
<keyword evidence="2" id="KW-0813">Transport</keyword>
<feature type="transmembrane region" description="Helical" evidence="9">
    <location>
        <begin position="130"/>
        <end position="153"/>
    </location>
</feature>
<dbReference type="InterPro" id="IPR027417">
    <property type="entry name" value="P-loop_NTPase"/>
</dbReference>
<dbReference type="GO" id="GO:0005524">
    <property type="term" value="F:ATP binding"/>
    <property type="evidence" value="ECO:0007669"/>
    <property type="project" value="UniProtKB-KW"/>
</dbReference>
<dbReference type="PANTHER" id="PTHR45772:SF2">
    <property type="entry name" value="ABC TRANSPORTER ATP-BINDING PROTEIN"/>
    <property type="match status" value="1"/>
</dbReference>
<dbReference type="Pfam" id="PF02653">
    <property type="entry name" value="BPD_transp_2"/>
    <property type="match status" value="1"/>
</dbReference>
<feature type="transmembrane region" description="Helical" evidence="9">
    <location>
        <begin position="21"/>
        <end position="40"/>
    </location>
</feature>
<dbReference type="EMBL" id="VLKU01000010">
    <property type="protein sequence ID" value="TWI31226.1"/>
    <property type="molecule type" value="Genomic_DNA"/>
</dbReference>
<dbReference type="PANTHER" id="PTHR45772">
    <property type="entry name" value="CONSERVED COMPONENT OF ABC TRANSPORTER FOR NATURAL AMINO ACIDS-RELATED"/>
    <property type="match status" value="1"/>
</dbReference>
<accession>A0A562NGG8</accession>
<keyword evidence="8 9" id="KW-0472">Membrane</keyword>
<evidence type="ECO:0000256" key="5">
    <source>
        <dbReference type="ARBA" id="ARBA00022741"/>
    </source>
</evidence>
<feature type="transmembrane region" description="Helical" evidence="9">
    <location>
        <begin position="294"/>
        <end position="315"/>
    </location>
</feature>
<evidence type="ECO:0000256" key="7">
    <source>
        <dbReference type="ARBA" id="ARBA00022989"/>
    </source>
</evidence>
<dbReference type="Proteomes" id="UP000316225">
    <property type="component" value="Unassembled WGS sequence"/>
</dbReference>
<protein>
    <submittedName>
        <fullName evidence="11">Branched-chain amino acid transport system permease protein</fullName>
    </submittedName>
</protein>
<keyword evidence="6" id="KW-0067">ATP-binding</keyword>
<dbReference type="Pfam" id="PF00005">
    <property type="entry name" value="ABC_tran"/>
    <property type="match status" value="1"/>
</dbReference>
<evidence type="ECO:0000256" key="6">
    <source>
        <dbReference type="ARBA" id="ARBA00022840"/>
    </source>
</evidence>
<name>A0A562NGG8_9RHOB</name>
<evidence type="ECO:0000313" key="12">
    <source>
        <dbReference type="Proteomes" id="UP000316225"/>
    </source>
</evidence>
<feature type="domain" description="ABC transporter" evidence="10">
    <location>
        <begin position="347"/>
        <end position="587"/>
    </location>
</feature>
<evidence type="ECO:0000259" key="10">
    <source>
        <dbReference type="PROSITE" id="PS50893"/>
    </source>
</evidence>
<evidence type="ECO:0000256" key="1">
    <source>
        <dbReference type="ARBA" id="ARBA00004651"/>
    </source>
</evidence>
<sequence length="590" mass="62754">MADRVHSSPKRGRLLTRHGTGLALLGLLTLALVLLGPLFLDRFTQNVLTRSMIYAMMAITVDLLWGYTGILTFGQSAFFGAGAYATALILTHVGGGAQNFALALVLSVILPMALAALVGWLSFYHKSTPLYASVISLVVPIVLSQAIFAGGSFTGSSSGLVGYPVMKLGAANYFRLAGVALILFAGLAWIIVRSDAGRVLIAIRDNPLRAAYLGIRTQRVQIILMTVLGGVAGLCGFLYANAGRIVAPEIAGFGFGTQMIVWTALGGRASIFGPALGAIGIDYLGAQLSGSMPYVWQLIIGVLFVVMILFMPRGLAGLLPRRQRTAAAPTLATLPDRPQESSKDALLSVTGLRKAYGNFVVLDGIELEVRPGELISVVGPNGAGKTTFLRCLSDGTETIQGTITLAGQNIAGRPPEDVVALGIGRKFQVASVFESMTVAECLRLARATHERPTLWNRASGIHLPSAALDILALTGLDKKLAEPVSGLSHGMRQSLELAMVVAMLPRLILLDEPTAGLTKAERTLIGEVLKRLTQELGYAAILIEHDLDFVKEISQRIVVLHQGRLVMDGPVEEVVNSELVRSIYSGMAHD</sequence>